<dbReference type="InterPro" id="IPR014710">
    <property type="entry name" value="RmlC-like_jellyroll"/>
</dbReference>
<accession>A0AA96GGK4</accession>
<dbReference type="InterPro" id="IPR013096">
    <property type="entry name" value="Cupin_2"/>
</dbReference>
<dbReference type="Pfam" id="PF07883">
    <property type="entry name" value="Cupin_2"/>
    <property type="match status" value="1"/>
</dbReference>
<protein>
    <submittedName>
        <fullName evidence="2">Cupin domain-containing protein</fullName>
    </submittedName>
</protein>
<gene>
    <name evidence="2" type="ORF">PP769_09235</name>
</gene>
<dbReference type="KEGG" id="nall:PP769_09235"/>
<feature type="domain" description="Cupin type-2" evidence="1">
    <location>
        <begin position="38"/>
        <end position="105"/>
    </location>
</feature>
<dbReference type="Gene3D" id="2.60.120.10">
    <property type="entry name" value="Jelly Rolls"/>
    <property type="match status" value="1"/>
</dbReference>
<dbReference type="Proteomes" id="UP001302719">
    <property type="component" value="Chromosome"/>
</dbReference>
<dbReference type="InterPro" id="IPR011051">
    <property type="entry name" value="RmlC_Cupin_sf"/>
</dbReference>
<dbReference type="CDD" id="cd06981">
    <property type="entry name" value="cupin_reut_a1446"/>
    <property type="match status" value="1"/>
</dbReference>
<dbReference type="RefSeq" id="WP_312646810.1">
    <property type="nucleotide sequence ID" value="NZ_CP116967.1"/>
</dbReference>
<proteinExistence type="predicted"/>
<evidence type="ECO:0000313" key="3">
    <source>
        <dbReference type="Proteomes" id="UP001302719"/>
    </source>
</evidence>
<dbReference type="SUPFAM" id="SSF51182">
    <property type="entry name" value="RmlC-like cupins"/>
    <property type="match status" value="1"/>
</dbReference>
<dbReference type="EMBL" id="CP116967">
    <property type="protein sequence ID" value="WNM59920.1"/>
    <property type="molecule type" value="Genomic_DNA"/>
</dbReference>
<sequence>MELCQNLFANIPEHFDHELTSEVLRSRSVRIERIVSRGQASPPDFWYDQAEHECVVVLAGKATLKIEGQPEMMLGPGDTLYLSAHTRHRVEWTDPQQDTIWLAVYWRD</sequence>
<evidence type="ECO:0000259" key="1">
    <source>
        <dbReference type="Pfam" id="PF07883"/>
    </source>
</evidence>
<name>A0AA96GGK4_9BACT</name>
<keyword evidence="3" id="KW-1185">Reference proteome</keyword>
<organism evidence="2 3">
    <name type="scientific">Candidatus Nitrospira allomarina</name>
    <dbReference type="NCBI Taxonomy" id="3020900"/>
    <lineage>
        <taxon>Bacteria</taxon>
        <taxon>Pseudomonadati</taxon>
        <taxon>Nitrospirota</taxon>
        <taxon>Nitrospiria</taxon>
        <taxon>Nitrospirales</taxon>
        <taxon>Nitrospiraceae</taxon>
        <taxon>Nitrospira</taxon>
    </lineage>
</organism>
<reference evidence="2 3" key="1">
    <citation type="submission" date="2023-01" db="EMBL/GenBank/DDBJ databases">
        <title>Cultivation and genomic characterization of new, ubiquitous marine nitrite-oxidizing bacteria from the Nitrospirales.</title>
        <authorList>
            <person name="Mueller A.J."/>
            <person name="Daebeler A."/>
            <person name="Herbold C.W."/>
            <person name="Kirkegaard R.H."/>
            <person name="Daims H."/>
        </authorList>
    </citation>
    <scope>NUCLEOTIDE SEQUENCE [LARGE SCALE GENOMIC DNA]</scope>
    <source>
        <strain evidence="2 3">VA</strain>
    </source>
</reference>
<evidence type="ECO:0000313" key="2">
    <source>
        <dbReference type="EMBL" id="WNM59920.1"/>
    </source>
</evidence>
<dbReference type="AlphaFoldDB" id="A0AA96GGK4"/>